<name>A0A151I7W2_9HYME</name>
<reference evidence="1 2" key="1">
    <citation type="submission" date="2016-03" db="EMBL/GenBank/DDBJ databases">
        <title>Cyphomyrmex costatus WGS genome.</title>
        <authorList>
            <person name="Nygaard S."/>
            <person name="Hu H."/>
            <person name="Boomsma J."/>
            <person name="Zhang G."/>
        </authorList>
    </citation>
    <scope>NUCLEOTIDE SEQUENCE [LARGE SCALE GENOMIC DNA]</scope>
    <source>
        <strain evidence="1">MS0001</strain>
        <tissue evidence="1">Whole body</tissue>
    </source>
</reference>
<keyword evidence="2" id="KW-1185">Reference proteome</keyword>
<evidence type="ECO:0000313" key="2">
    <source>
        <dbReference type="Proteomes" id="UP000078542"/>
    </source>
</evidence>
<feature type="non-terminal residue" evidence="1">
    <location>
        <position position="1"/>
    </location>
</feature>
<dbReference type="EMBL" id="KQ978393">
    <property type="protein sequence ID" value="KYM94265.1"/>
    <property type="molecule type" value="Genomic_DNA"/>
</dbReference>
<protein>
    <submittedName>
        <fullName evidence="1">Uncharacterized protein</fullName>
    </submittedName>
</protein>
<dbReference type="AlphaFoldDB" id="A0A151I7W2"/>
<gene>
    <name evidence="1" type="ORF">ALC62_15126</name>
</gene>
<accession>A0A151I7W2</accession>
<dbReference type="Proteomes" id="UP000078542">
    <property type="component" value="Unassembled WGS sequence"/>
</dbReference>
<evidence type="ECO:0000313" key="1">
    <source>
        <dbReference type="EMBL" id="KYM94265.1"/>
    </source>
</evidence>
<sequence length="44" mass="4902">YKSYSSSPSSSFCLATRPLCSPSLLRVCMCERRKNNGTELASNR</sequence>
<proteinExistence type="predicted"/>
<organism evidence="1 2">
    <name type="scientific">Cyphomyrmex costatus</name>
    <dbReference type="NCBI Taxonomy" id="456900"/>
    <lineage>
        <taxon>Eukaryota</taxon>
        <taxon>Metazoa</taxon>
        <taxon>Ecdysozoa</taxon>
        <taxon>Arthropoda</taxon>
        <taxon>Hexapoda</taxon>
        <taxon>Insecta</taxon>
        <taxon>Pterygota</taxon>
        <taxon>Neoptera</taxon>
        <taxon>Endopterygota</taxon>
        <taxon>Hymenoptera</taxon>
        <taxon>Apocrita</taxon>
        <taxon>Aculeata</taxon>
        <taxon>Formicoidea</taxon>
        <taxon>Formicidae</taxon>
        <taxon>Myrmicinae</taxon>
        <taxon>Cyphomyrmex</taxon>
    </lineage>
</organism>